<dbReference type="EC" id="2.4.-.-" evidence="1"/>
<dbReference type="Proteomes" id="UP000196218">
    <property type="component" value="Unassembled WGS sequence"/>
</dbReference>
<keyword evidence="1" id="KW-0328">Glycosyltransferase</keyword>
<protein>
    <submittedName>
        <fullName evidence="1">Teichuronic acid biosynthesis glycosyltransferase TuaH</fullName>
        <ecNumber evidence="1">2.4.-.-</ecNumber>
    </submittedName>
</protein>
<dbReference type="Gene3D" id="3.40.50.2000">
    <property type="entry name" value="Glycogen Phosphorylase B"/>
    <property type="match status" value="1"/>
</dbReference>
<reference evidence="1 2" key="1">
    <citation type="submission" date="2016-04" db="EMBL/GenBank/DDBJ databases">
        <authorList>
            <person name="Peeters C."/>
        </authorList>
    </citation>
    <scope>NUCLEOTIDE SEQUENCE [LARGE SCALE GENOMIC DNA]</scope>
    <source>
        <strain evidence="1">LMG 29311</strain>
    </source>
</reference>
<dbReference type="SUPFAM" id="SSF53756">
    <property type="entry name" value="UDP-Glycosyltransferase/glycogen phosphorylase"/>
    <property type="match status" value="1"/>
</dbReference>
<name>A0ABD7LLY0_9BURK</name>
<dbReference type="EMBL" id="FKJW01000003">
    <property type="protein sequence ID" value="SAK21737.1"/>
    <property type="molecule type" value="Genomic_DNA"/>
</dbReference>
<dbReference type="RefSeq" id="WP_088925982.1">
    <property type="nucleotide sequence ID" value="NZ_CADFGW010000022.1"/>
</dbReference>
<organism evidence="1 2">
    <name type="scientific">Burkholderia multivorans</name>
    <dbReference type="NCBI Taxonomy" id="87883"/>
    <lineage>
        <taxon>Bacteria</taxon>
        <taxon>Pseudomonadati</taxon>
        <taxon>Pseudomonadota</taxon>
        <taxon>Betaproteobacteria</taxon>
        <taxon>Burkholderiales</taxon>
        <taxon>Burkholderiaceae</taxon>
        <taxon>Burkholderia</taxon>
        <taxon>Burkholderia cepacia complex</taxon>
    </lineage>
</organism>
<dbReference type="AlphaFoldDB" id="A0ABD7LLY0"/>
<evidence type="ECO:0000313" key="2">
    <source>
        <dbReference type="Proteomes" id="UP000196218"/>
    </source>
</evidence>
<comment type="caution">
    <text evidence="1">The sequence shown here is derived from an EMBL/GenBank/DDBJ whole genome shotgun (WGS) entry which is preliminary data.</text>
</comment>
<proteinExistence type="predicted"/>
<gene>
    <name evidence="1" type="primary">tuaH</name>
    <name evidence="1" type="ORF">UA18_02791</name>
</gene>
<sequence length="368" mass="41564">MIEQLVYLSPVPWNSFAQRPHKFVEWFHQNTNGTVLWIDPYPTRLPTLRDFRRPLGDGKSDAPPLPSWLEVIRVRSFPIEPLPFGTAVNRFGWKAVMQQIAQRFADRRTLLAIGKPSALALELLRTTRPARTLYDRMDDFPSFYEGISRSAMERTEQAIARKVDTVFVSSTGLRANWGSTRPDAVLVPNGLDPDVLPPSREKTDREGPRVLGYLGTMGPWFDWQWLIALAESRPSDIVRLIGPLFQRPQLPLPENVQILPPLKHAEALMAMAEFDVGLIPFLRNQLTSGVDPIKYYEYRALGLPVISTAFGEMIARAGEPGTFISNGGDELPAIVVRALEHRTTPDEASRFRHANSWAARFTATNILR</sequence>
<dbReference type="Gene3D" id="3.40.50.11010">
    <property type="match status" value="1"/>
</dbReference>
<accession>A0ABD7LLY0</accession>
<evidence type="ECO:0000313" key="1">
    <source>
        <dbReference type="EMBL" id="SAK21737.1"/>
    </source>
</evidence>
<dbReference type="GO" id="GO:0016757">
    <property type="term" value="F:glycosyltransferase activity"/>
    <property type="evidence" value="ECO:0007669"/>
    <property type="project" value="UniProtKB-KW"/>
</dbReference>
<keyword evidence="1" id="KW-0808">Transferase</keyword>